<dbReference type="InterPro" id="IPR000477">
    <property type="entry name" value="RT_dom"/>
</dbReference>
<dbReference type="EMBL" id="SHKW01000001">
    <property type="protein sequence ID" value="RZU38970.1"/>
    <property type="molecule type" value="Genomic_DNA"/>
</dbReference>
<dbReference type="CDD" id="cd01651">
    <property type="entry name" value="RT_G2_intron"/>
    <property type="match status" value="1"/>
</dbReference>
<evidence type="ECO:0000313" key="4">
    <source>
        <dbReference type="Proteomes" id="UP000292958"/>
    </source>
</evidence>
<dbReference type="SUPFAM" id="SSF56672">
    <property type="entry name" value="DNA/RNA polymerases"/>
    <property type="match status" value="1"/>
</dbReference>
<dbReference type="Proteomes" id="UP000292958">
    <property type="component" value="Unassembled WGS sequence"/>
</dbReference>
<keyword evidence="4" id="KW-1185">Reference proteome</keyword>
<evidence type="ECO:0000259" key="2">
    <source>
        <dbReference type="PROSITE" id="PS50878"/>
    </source>
</evidence>
<sequence length="248" mass="29533">METLHQPRAGTPQGAVISPLLANIYLHYAFDLCADQWRKYHAKGQVIVVRYADDIVMGFQHEREAKRFMGDMRQRLEKFALSLHPEKTRLIEFGRFAARDRESRGMGKPETFNFLGFTHICSRSRRGVYQLKRQTRRDRMRARLRAIKEELRRRMHESIPLQGKWLGQVVRGYFEYHAVPTNSRCLGTFRHYVVHLWRRSLVQRSQRDRTTWNRMATLVAEFLPLPRILHPWPSVRFAVKHLRWEPGA</sequence>
<evidence type="ECO:0000256" key="1">
    <source>
        <dbReference type="ARBA" id="ARBA00034120"/>
    </source>
</evidence>
<dbReference type="InterPro" id="IPR043502">
    <property type="entry name" value="DNA/RNA_pol_sf"/>
</dbReference>
<accession>A0A4Q7YNJ3</accession>
<comment type="similarity">
    <text evidence="1">Belongs to the bacterial reverse transcriptase family.</text>
</comment>
<feature type="domain" description="Reverse transcriptase" evidence="2">
    <location>
        <begin position="1"/>
        <end position="119"/>
    </location>
</feature>
<organism evidence="3 4">
    <name type="scientific">Edaphobacter modestus</name>
    <dbReference type="NCBI Taxonomy" id="388466"/>
    <lineage>
        <taxon>Bacteria</taxon>
        <taxon>Pseudomonadati</taxon>
        <taxon>Acidobacteriota</taxon>
        <taxon>Terriglobia</taxon>
        <taxon>Terriglobales</taxon>
        <taxon>Acidobacteriaceae</taxon>
        <taxon>Edaphobacter</taxon>
    </lineage>
</organism>
<evidence type="ECO:0000313" key="3">
    <source>
        <dbReference type="EMBL" id="RZU38970.1"/>
    </source>
</evidence>
<reference evidence="3 4" key="1">
    <citation type="submission" date="2019-02" db="EMBL/GenBank/DDBJ databases">
        <title>Genomic Encyclopedia of Archaeal and Bacterial Type Strains, Phase II (KMG-II): from individual species to whole genera.</title>
        <authorList>
            <person name="Goeker M."/>
        </authorList>
    </citation>
    <scope>NUCLEOTIDE SEQUENCE [LARGE SCALE GENOMIC DNA]</scope>
    <source>
        <strain evidence="3 4">DSM 18101</strain>
    </source>
</reference>
<keyword evidence="3" id="KW-0548">Nucleotidyltransferase</keyword>
<dbReference type="Pfam" id="PF00078">
    <property type="entry name" value="RVT_1"/>
    <property type="match status" value="1"/>
</dbReference>
<dbReference type="InterPro" id="IPR051083">
    <property type="entry name" value="GrpII_Intron_Splice-Mob/Def"/>
</dbReference>
<keyword evidence="3" id="KW-0695">RNA-directed DNA polymerase</keyword>
<dbReference type="PANTHER" id="PTHR34047:SF8">
    <property type="entry name" value="PROTEIN YKFC"/>
    <property type="match status" value="1"/>
</dbReference>
<proteinExistence type="inferred from homology"/>
<dbReference type="PROSITE" id="PS50878">
    <property type="entry name" value="RT_POL"/>
    <property type="match status" value="1"/>
</dbReference>
<comment type="caution">
    <text evidence="3">The sequence shown here is derived from an EMBL/GenBank/DDBJ whole genome shotgun (WGS) entry which is preliminary data.</text>
</comment>
<dbReference type="AlphaFoldDB" id="A0A4Q7YNJ3"/>
<keyword evidence="3" id="KW-0808">Transferase</keyword>
<gene>
    <name evidence="3" type="ORF">BDD14_0288</name>
</gene>
<protein>
    <submittedName>
        <fullName evidence="3">Reverse transcriptase (RNA-dependent DNA polymerase)</fullName>
    </submittedName>
</protein>
<dbReference type="PANTHER" id="PTHR34047">
    <property type="entry name" value="NUCLEAR INTRON MATURASE 1, MITOCHONDRIAL-RELATED"/>
    <property type="match status" value="1"/>
</dbReference>
<dbReference type="GO" id="GO:0003964">
    <property type="term" value="F:RNA-directed DNA polymerase activity"/>
    <property type="evidence" value="ECO:0007669"/>
    <property type="project" value="UniProtKB-KW"/>
</dbReference>
<name>A0A4Q7YNJ3_9BACT</name>